<dbReference type="InterPro" id="IPR005835">
    <property type="entry name" value="NTP_transferase_dom"/>
</dbReference>
<dbReference type="PANTHER" id="PTHR22572">
    <property type="entry name" value="SUGAR-1-PHOSPHATE GUANYL TRANSFERASE"/>
    <property type="match status" value="1"/>
</dbReference>
<dbReference type="CDD" id="cd04181">
    <property type="entry name" value="NTP_transferase"/>
    <property type="match status" value="1"/>
</dbReference>
<dbReference type="Proteomes" id="UP000231569">
    <property type="component" value="Unassembled WGS sequence"/>
</dbReference>
<organism evidence="2 3">
    <name type="scientific">Candidatus Roizmanbacteria bacterium CG10_big_fil_rev_8_21_14_0_10_45_7</name>
    <dbReference type="NCBI Taxonomy" id="1974854"/>
    <lineage>
        <taxon>Bacteria</taxon>
        <taxon>Candidatus Roizmaniibacteriota</taxon>
    </lineage>
</organism>
<dbReference type="AlphaFoldDB" id="A0A2M8KV40"/>
<dbReference type="InterPro" id="IPR029044">
    <property type="entry name" value="Nucleotide-diphossugar_trans"/>
</dbReference>
<accession>A0A2M8KV40</accession>
<dbReference type="Pfam" id="PF00483">
    <property type="entry name" value="NTP_transferase"/>
    <property type="match status" value="1"/>
</dbReference>
<gene>
    <name evidence="2" type="ORF">COU89_01470</name>
</gene>
<name>A0A2M8KV40_9BACT</name>
<evidence type="ECO:0000313" key="3">
    <source>
        <dbReference type="Proteomes" id="UP000231569"/>
    </source>
</evidence>
<evidence type="ECO:0000313" key="2">
    <source>
        <dbReference type="EMBL" id="PJE63771.1"/>
    </source>
</evidence>
<evidence type="ECO:0000259" key="1">
    <source>
        <dbReference type="Pfam" id="PF00483"/>
    </source>
</evidence>
<proteinExistence type="predicted"/>
<dbReference type="EMBL" id="PFEE01000031">
    <property type="protein sequence ID" value="PJE63771.1"/>
    <property type="molecule type" value="Genomic_DNA"/>
</dbReference>
<comment type="caution">
    <text evidence="2">The sequence shown here is derived from an EMBL/GenBank/DDBJ whole genome shotgun (WGS) entry which is preliminary data.</text>
</comment>
<dbReference type="SUPFAM" id="SSF53448">
    <property type="entry name" value="Nucleotide-diphospho-sugar transferases"/>
    <property type="match status" value="1"/>
</dbReference>
<dbReference type="Gene3D" id="3.90.550.10">
    <property type="entry name" value="Spore Coat Polysaccharide Biosynthesis Protein SpsA, Chain A"/>
    <property type="match status" value="1"/>
</dbReference>
<feature type="domain" description="Nucleotidyl transferase" evidence="1">
    <location>
        <begin position="48"/>
        <end position="253"/>
    </location>
</feature>
<dbReference type="InterPro" id="IPR050486">
    <property type="entry name" value="Mannose-1P_guanyltransferase"/>
</dbReference>
<sequence>MRTRLTITLKDSVVRRVDRYVDGSRIRNRSHAIEYLLNKSLYASQTQAVILAGGTGLGMRPIKQKPLLEYQITRLRDAGVHDIILCVGERGEEIEKYFGKGERFNVTITYCRDGKKGLGTGGALQHAKKYIGSSPFLVLYGDVYTDIDIKDLLSFHVQHGEIVTMVLKSLREVKQYGQITMRGTKVTGFGRSNLVNAGIYVCNQEVFEYMPATEVFQFETILEDLIRKQVVDGYVYDGIWFDVGTPEEYELAIKATV</sequence>
<protein>
    <recommendedName>
        <fullName evidence="1">Nucleotidyl transferase domain-containing protein</fullName>
    </recommendedName>
</protein>
<reference evidence="3" key="1">
    <citation type="submission" date="2017-09" db="EMBL/GenBank/DDBJ databases">
        <title>Depth-based differentiation of microbial function through sediment-hosted aquifers and enrichment of novel symbionts in the deep terrestrial subsurface.</title>
        <authorList>
            <person name="Probst A.J."/>
            <person name="Ladd B."/>
            <person name="Jarett J.K."/>
            <person name="Geller-Mcgrath D.E."/>
            <person name="Sieber C.M.K."/>
            <person name="Emerson J.B."/>
            <person name="Anantharaman K."/>
            <person name="Thomas B.C."/>
            <person name="Malmstrom R."/>
            <person name="Stieglmeier M."/>
            <person name="Klingl A."/>
            <person name="Woyke T."/>
            <person name="Ryan C.M."/>
            <person name="Banfield J.F."/>
        </authorList>
    </citation>
    <scope>NUCLEOTIDE SEQUENCE [LARGE SCALE GENOMIC DNA]</scope>
</reference>